<dbReference type="InterPro" id="IPR018034">
    <property type="entry name" value="Kri1"/>
</dbReference>
<feature type="region of interest" description="Disordered" evidence="3">
    <location>
        <begin position="29"/>
        <end position="55"/>
    </location>
</feature>
<dbReference type="STRING" id="6573.A0A210QGN1"/>
<feature type="compositionally biased region" description="Acidic residues" evidence="3">
    <location>
        <begin position="400"/>
        <end position="411"/>
    </location>
</feature>
<gene>
    <name evidence="5" type="ORF">KP79_PYT08789</name>
</gene>
<dbReference type="Proteomes" id="UP000242188">
    <property type="component" value="Unassembled WGS sequence"/>
</dbReference>
<feature type="compositionally biased region" description="Basic and acidic residues" evidence="3">
    <location>
        <begin position="842"/>
        <end position="851"/>
    </location>
</feature>
<feature type="compositionally biased region" description="Basic and acidic residues" evidence="3">
    <location>
        <begin position="146"/>
        <end position="157"/>
    </location>
</feature>
<dbReference type="Pfam" id="PF05178">
    <property type="entry name" value="Kri1"/>
    <property type="match status" value="1"/>
</dbReference>
<evidence type="ECO:0000313" key="5">
    <source>
        <dbReference type="EMBL" id="OWF47876.1"/>
    </source>
</evidence>
<proteinExistence type="inferred from homology"/>
<feature type="compositionally biased region" description="Acidic residues" evidence="3">
    <location>
        <begin position="89"/>
        <end position="99"/>
    </location>
</feature>
<dbReference type="OrthoDB" id="10252032at2759"/>
<evidence type="ECO:0000313" key="6">
    <source>
        <dbReference type="Proteomes" id="UP000242188"/>
    </source>
</evidence>
<feature type="domain" description="Kri1-like C-terminal" evidence="4">
    <location>
        <begin position="477"/>
        <end position="562"/>
    </location>
</feature>
<dbReference type="PANTHER" id="PTHR14490:SF5">
    <property type="entry name" value="PROTEIN KRI1 HOMOLOG"/>
    <property type="match status" value="1"/>
</dbReference>
<feature type="compositionally biased region" description="Acidic residues" evidence="3">
    <location>
        <begin position="420"/>
        <end position="445"/>
    </location>
</feature>
<dbReference type="Pfam" id="PF12936">
    <property type="entry name" value="Kri1_C"/>
    <property type="match status" value="1"/>
</dbReference>
<keyword evidence="6" id="KW-1185">Reference proteome</keyword>
<dbReference type="AlphaFoldDB" id="A0A210QGN1"/>
<evidence type="ECO:0000256" key="1">
    <source>
        <dbReference type="ARBA" id="ARBA00007473"/>
    </source>
</evidence>
<dbReference type="PANTHER" id="PTHR14490">
    <property type="entry name" value="ZINC FINGER, ZZ TYPE"/>
    <property type="match status" value="1"/>
</dbReference>
<accession>A0A210QGN1</accession>
<feature type="compositionally biased region" description="Basic and acidic residues" evidence="3">
    <location>
        <begin position="690"/>
        <end position="724"/>
    </location>
</feature>
<feature type="region of interest" description="Disordered" evidence="3">
    <location>
        <begin position="780"/>
        <end position="861"/>
    </location>
</feature>
<feature type="compositionally biased region" description="Basic and acidic residues" evidence="3">
    <location>
        <begin position="572"/>
        <end position="588"/>
    </location>
</feature>
<evidence type="ECO:0000256" key="2">
    <source>
        <dbReference type="ARBA" id="ARBA00017294"/>
    </source>
</evidence>
<reference evidence="5 6" key="1">
    <citation type="journal article" date="2017" name="Nat. Ecol. Evol.">
        <title>Scallop genome provides insights into evolution of bilaterian karyotype and development.</title>
        <authorList>
            <person name="Wang S."/>
            <person name="Zhang J."/>
            <person name="Jiao W."/>
            <person name="Li J."/>
            <person name="Xun X."/>
            <person name="Sun Y."/>
            <person name="Guo X."/>
            <person name="Huan P."/>
            <person name="Dong B."/>
            <person name="Zhang L."/>
            <person name="Hu X."/>
            <person name="Sun X."/>
            <person name="Wang J."/>
            <person name="Zhao C."/>
            <person name="Wang Y."/>
            <person name="Wang D."/>
            <person name="Huang X."/>
            <person name="Wang R."/>
            <person name="Lv J."/>
            <person name="Li Y."/>
            <person name="Zhang Z."/>
            <person name="Liu B."/>
            <person name="Lu W."/>
            <person name="Hui Y."/>
            <person name="Liang J."/>
            <person name="Zhou Z."/>
            <person name="Hou R."/>
            <person name="Li X."/>
            <person name="Liu Y."/>
            <person name="Li H."/>
            <person name="Ning X."/>
            <person name="Lin Y."/>
            <person name="Zhao L."/>
            <person name="Xing Q."/>
            <person name="Dou J."/>
            <person name="Li Y."/>
            <person name="Mao J."/>
            <person name="Guo H."/>
            <person name="Dou H."/>
            <person name="Li T."/>
            <person name="Mu C."/>
            <person name="Jiang W."/>
            <person name="Fu Q."/>
            <person name="Fu X."/>
            <person name="Miao Y."/>
            <person name="Liu J."/>
            <person name="Yu Q."/>
            <person name="Li R."/>
            <person name="Liao H."/>
            <person name="Li X."/>
            <person name="Kong Y."/>
            <person name="Jiang Z."/>
            <person name="Chourrout D."/>
            <person name="Li R."/>
            <person name="Bao Z."/>
        </authorList>
    </citation>
    <scope>NUCLEOTIDE SEQUENCE [LARGE SCALE GENOMIC DNA]</scope>
    <source>
        <strain evidence="5 6">PY_sf001</strain>
    </source>
</reference>
<feature type="compositionally biased region" description="Basic residues" evidence="3">
    <location>
        <begin position="852"/>
        <end position="861"/>
    </location>
</feature>
<feature type="compositionally biased region" description="Acidic residues" evidence="3">
    <location>
        <begin position="130"/>
        <end position="140"/>
    </location>
</feature>
<feature type="region of interest" description="Disordered" evidence="3">
    <location>
        <begin position="352"/>
        <end position="372"/>
    </location>
</feature>
<dbReference type="GO" id="GO:0030686">
    <property type="term" value="C:90S preribosome"/>
    <property type="evidence" value="ECO:0007669"/>
    <property type="project" value="TreeGrafter"/>
</dbReference>
<feature type="region of interest" description="Disordered" evidence="3">
    <location>
        <begin position="384"/>
        <end position="476"/>
    </location>
</feature>
<dbReference type="InterPro" id="IPR024626">
    <property type="entry name" value="Kri1-like_C"/>
</dbReference>
<feature type="region of interest" description="Disordered" evidence="3">
    <location>
        <begin position="563"/>
        <end position="768"/>
    </location>
</feature>
<dbReference type="GO" id="GO:0005730">
    <property type="term" value="C:nucleolus"/>
    <property type="evidence" value="ECO:0007669"/>
    <property type="project" value="TreeGrafter"/>
</dbReference>
<feature type="region of interest" description="Disordered" evidence="3">
    <location>
        <begin position="248"/>
        <end position="268"/>
    </location>
</feature>
<feature type="compositionally biased region" description="Basic and acidic residues" evidence="3">
    <location>
        <begin position="111"/>
        <end position="125"/>
    </location>
</feature>
<comment type="similarity">
    <text evidence="1">Belongs to the KRI1 family.</text>
</comment>
<dbReference type="EMBL" id="NEDP02003758">
    <property type="protein sequence ID" value="OWF47876.1"/>
    <property type="molecule type" value="Genomic_DNA"/>
</dbReference>
<feature type="compositionally biased region" description="Basic residues" evidence="3">
    <location>
        <begin position="822"/>
        <end position="835"/>
    </location>
</feature>
<feature type="region of interest" description="Disordered" evidence="3">
    <location>
        <begin position="84"/>
        <end position="183"/>
    </location>
</feature>
<sequence>MASEFTINKAYAEKYNTWRAKEELQRLKDKYGDVDINNATDSSSSSESEDENAEALTAQLEKDWLKTLSALKSKDPKIYKEDAKFFHSEDDDEEGDDEDSKPKKKKQKPVFLKDYERKLITEKDGQVTSDSDDNYQDDEPDSKPGYYKEQEEIRESFKSAGFDCSDESSDDEFLTKRKKSKLQKAEEEVDYLNWLKGQKSKLAEDKVGVELESLKDYWSNPNLDSGEKFLRDYILNKGHIDKESGRIPTYSEVVDDEDEDFSEEEGLLDQQEEFERKYNFRFEEPDQEFIKSYPRTIKDTVRRKDSTRAEKRQEIKERKKTEKDTRKEEIKQLKNLKKKEIQDKIEKLKMITGNPSLGFNDDDLNDDFDPKKHDEMMKKYFDDDYYDEEGAEDTKPDVGFVDEDLETETWDTWEGGTENDNGEGEEENDGGPHVDDEDFNMDADYDPTQAISKKQKKKSKLTQALNKSKPTFDPEEKTFEQYLDDYYQLDCEDVIGDMPCRFKYRQVTPNDYGLGVDEILKCKDKELNSWVSLKKISQYTTAEEEEEEVRVYRNKGKNQKKKCNLLTSLQEYNREEEEKTSKDISEEKKKKKRQKKKNKKAKDSASKVSVIGNANSFDGKRKAEVDQTQPKKKIKLETSPVKQDKSQVKLENSPVKLGKSQVKLENSPVKLGKSQVKLENSPVKLNKSRVKLENSPVKRDKSQVRLDNSPEKLDKSPLKLDRGLIVDNSVKQKKEKTKVKSGEKLSDSASFKTENDLKVNNVSSTKNVSFDTELVRVTVCDNSEDKESPVTSVQTKETSSSAPATKAGDSEAASGTGEQQKMSKRKRKNRKKKLQKGVGNDTGDKPPAEKQKTKKIKNKLNIKKPTMTDERLLAYGIDPKKYKYMQLKKYAYEES</sequence>
<dbReference type="GO" id="GO:0000447">
    <property type="term" value="P:endonucleolytic cleavage in ITS1 to separate SSU-rRNA from 5.8S rRNA and LSU-rRNA from tricistronic rRNA transcript (SSU-rRNA, 5.8S rRNA, LSU-rRNA)"/>
    <property type="evidence" value="ECO:0007669"/>
    <property type="project" value="TreeGrafter"/>
</dbReference>
<evidence type="ECO:0000256" key="3">
    <source>
        <dbReference type="SAM" id="MobiDB-lite"/>
    </source>
</evidence>
<protein>
    <recommendedName>
        <fullName evidence="2">Protein KRI1 homolog</fullName>
    </recommendedName>
</protein>
<feature type="compositionally biased region" description="Polar residues" evidence="3">
    <location>
        <begin position="789"/>
        <end position="803"/>
    </location>
</feature>
<feature type="compositionally biased region" description="Acidic residues" evidence="3">
    <location>
        <begin position="253"/>
        <end position="268"/>
    </location>
</feature>
<evidence type="ECO:0000259" key="4">
    <source>
        <dbReference type="Pfam" id="PF12936"/>
    </source>
</evidence>
<feature type="compositionally biased region" description="Basic residues" evidence="3">
    <location>
        <begin position="589"/>
        <end position="600"/>
    </location>
</feature>
<feature type="region of interest" description="Disordered" evidence="3">
    <location>
        <begin position="300"/>
        <end position="328"/>
    </location>
</feature>
<organism evidence="5 6">
    <name type="scientific">Mizuhopecten yessoensis</name>
    <name type="common">Japanese scallop</name>
    <name type="synonym">Patinopecten yessoensis</name>
    <dbReference type="NCBI Taxonomy" id="6573"/>
    <lineage>
        <taxon>Eukaryota</taxon>
        <taxon>Metazoa</taxon>
        <taxon>Spiralia</taxon>
        <taxon>Lophotrochozoa</taxon>
        <taxon>Mollusca</taxon>
        <taxon>Bivalvia</taxon>
        <taxon>Autobranchia</taxon>
        <taxon>Pteriomorphia</taxon>
        <taxon>Pectinida</taxon>
        <taxon>Pectinoidea</taxon>
        <taxon>Pectinidae</taxon>
        <taxon>Mizuhopecten</taxon>
    </lineage>
</organism>
<comment type="caution">
    <text evidence="5">The sequence shown here is derived from an EMBL/GenBank/DDBJ whole genome shotgun (WGS) entry which is preliminary data.</text>
</comment>
<name>A0A210QGN1_MIZYE</name>
<feature type="compositionally biased region" description="Polar residues" evidence="3">
    <location>
        <begin position="747"/>
        <end position="768"/>
    </location>
</feature>